<dbReference type="PANTHER" id="PTHR10039">
    <property type="entry name" value="AMELOGENIN"/>
    <property type="match status" value="1"/>
</dbReference>
<evidence type="ECO:0000259" key="4">
    <source>
        <dbReference type="Pfam" id="PF24883"/>
    </source>
</evidence>
<feature type="domain" description="Nephrocystin 3-like N-terminal" evidence="4">
    <location>
        <begin position="83"/>
        <end position="245"/>
    </location>
</feature>
<dbReference type="Gene3D" id="3.40.50.300">
    <property type="entry name" value="P-loop containing nucleotide triphosphate hydrolases"/>
    <property type="match status" value="1"/>
</dbReference>
<proteinExistence type="predicted"/>
<dbReference type="Proteomes" id="UP001383192">
    <property type="component" value="Unassembled WGS sequence"/>
</dbReference>
<keyword evidence="3" id="KW-1133">Transmembrane helix</keyword>
<evidence type="ECO:0000313" key="5">
    <source>
        <dbReference type="EMBL" id="KAK7021298.1"/>
    </source>
</evidence>
<evidence type="ECO:0000256" key="3">
    <source>
        <dbReference type="SAM" id="Phobius"/>
    </source>
</evidence>
<evidence type="ECO:0000256" key="1">
    <source>
        <dbReference type="ARBA" id="ARBA00022737"/>
    </source>
</evidence>
<feature type="region of interest" description="Disordered" evidence="2">
    <location>
        <begin position="496"/>
        <end position="519"/>
    </location>
</feature>
<keyword evidence="3" id="KW-0472">Membrane</keyword>
<organism evidence="5 6">
    <name type="scientific">Paramarasmius palmivorus</name>
    <dbReference type="NCBI Taxonomy" id="297713"/>
    <lineage>
        <taxon>Eukaryota</taxon>
        <taxon>Fungi</taxon>
        <taxon>Dikarya</taxon>
        <taxon>Basidiomycota</taxon>
        <taxon>Agaricomycotina</taxon>
        <taxon>Agaricomycetes</taxon>
        <taxon>Agaricomycetidae</taxon>
        <taxon>Agaricales</taxon>
        <taxon>Marasmiineae</taxon>
        <taxon>Marasmiaceae</taxon>
        <taxon>Paramarasmius</taxon>
    </lineage>
</organism>
<reference evidence="5 6" key="1">
    <citation type="submission" date="2024-01" db="EMBL/GenBank/DDBJ databases">
        <title>A draft genome for a cacao thread blight-causing isolate of Paramarasmius palmivorus.</title>
        <authorList>
            <person name="Baruah I.K."/>
            <person name="Bukari Y."/>
            <person name="Amoako-Attah I."/>
            <person name="Meinhardt L.W."/>
            <person name="Bailey B.A."/>
            <person name="Cohen S.P."/>
        </authorList>
    </citation>
    <scope>NUCLEOTIDE SEQUENCE [LARGE SCALE GENOMIC DNA]</scope>
    <source>
        <strain evidence="5 6">GH-12</strain>
    </source>
</reference>
<dbReference type="EMBL" id="JAYKXP010000173">
    <property type="protein sequence ID" value="KAK7021298.1"/>
    <property type="molecule type" value="Genomic_DNA"/>
</dbReference>
<feature type="transmembrane region" description="Helical" evidence="3">
    <location>
        <begin position="543"/>
        <end position="562"/>
    </location>
</feature>
<name>A0AAW0B5H9_9AGAR</name>
<evidence type="ECO:0000313" key="6">
    <source>
        <dbReference type="Proteomes" id="UP001383192"/>
    </source>
</evidence>
<protein>
    <recommendedName>
        <fullName evidence="4">Nephrocystin 3-like N-terminal domain-containing protein</fullName>
    </recommendedName>
</protein>
<dbReference type="Pfam" id="PF24883">
    <property type="entry name" value="NPHP3_N"/>
    <property type="match status" value="1"/>
</dbReference>
<dbReference type="AlphaFoldDB" id="A0AAW0B5H9"/>
<dbReference type="SUPFAM" id="SSF52540">
    <property type="entry name" value="P-loop containing nucleoside triphosphate hydrolases"/>
    <property type="match status" value="1"/>
</dbReference>
<accession>A0AAW0B5H9</accession>
<keyword evidence="3" id="KW-0812">Transmembrane</keyword>
<dbReference type="PANTHER" id="PTHR10039:SF17">
    <property type="entry name" value="FUNGAL STAND N-TERMINAL GOODBYE DOMAIN-CONTAINING PROTEIN-RELATED"/>
    <property type="match status" value="1"/>
</dbReference>
<dbReference type="InterPro" id="IPR056884">
    <property type="entry name" value="NPHP3-like_N"/>
</dbReference>
<keyword evidence="6" id="KW-1185">Reference proteome</keyword>
<gene>
    <name evidence="5" type="ORF">VNI00_017473</name>
</gene>
<sequence>MSFFRDGSSFHIYDSQYNNAGPGNYVKEDIGECNIPSQIHILKIHKGLPDTLLYHLAPNAFYDAKQRFPYPNCRPGTRTAVLEELDQWIYERSKERGVCWVHGPVGVGKSAIAQNLSEAYANERLAASFFFSPNDSTRNNPGSFVATIVYQLVTSPHFKDTLGTSILEVIRSRPSIFQDFLELQFTKLILEPCSDIEQEKWKNLPNLIVIDGLDGVEIASRRKLLEMIWTALKYRCPFVFLIFSRPEPDICHIFNADAFTSLLAKLEVGYTDASADITAYFRDRFRVLWRKRPYAFQNVPAPWPGEEAIQQLTRRACGQFLFAATVMEFIESWDDLPQARLETILRVRDEQVAESPYPGMDLLYLQILSQCHAWDSILPILRLLLTPQHDPEPLVKADIERLLGLGVTQEANPSVGGWRSPKCIGVLLGLEFDARLVLRGLHSVMKVPSDESMDIQIYHTSFIEFLSDPMRSRQYHVKEFTKAEYFNLLTKASSVEPNPVEVSPSDTSSFPKSEDQEPTITPEKLIQAEETQVNPAPKIHVSLLWREVGIFLLGFSLCWIAVRWRRRMTLDVDAGCSL</sequence>
<keyword evidence="1" id="KW-0677">Repeat</keyword>
<evidence type="ECO:0000256" key="2">
    <source>
        <dbReference type="SAM" id="MobiDB-lite"/>
    </source>
</evidence>
<dbReference type="InterPro" id="IPR027417">
    <property type="entry name" value="P-loop_NTPase"/>
</dbReference>
<comment type="caution">
    <text evidence="5">The sequence shown here is derived from an EMBL/GenBank/DDBJ whole genome shotgun (WGS) entry which is preliminary data.</text>
</comment>